<evidence type="ECO:0000313" key="1">
    <source>
        <dbReference type="EMBL" id="CAB4042813.1"/>
    </source>
</evidence>
<organism evidence="1 2">
    <name type="scientific">Paramuricea clavata</name>
    <name type="common">Red gorgonian</name>
    <name type="synonym">Violescent sea-whip</name>
    <dbReference type="NCBI Taxonomy" id="317549"/>
    <lineage>
        <taxon>Eukaryota</taxon>
        <taxon>Metazoa</taxon>
        <taxon>Cnidaria</taxon>
        <taxon>Anthozoa</taxon>
        <taxon>Octocorallia</taxon>
        <taxon>Malacalcyonacea</taxon>
        <taxon>Plexauridae</taxon>
        <taxon>Paramuricea</taxon>
    </lineage>
</organism>
<proteinExistence type="predicted"/>
<dbReference type="OrthoDB" id="28322at2759"/>
<keyword evidence="2" id="KW-1185">Reference proteome</keyword>
<sequence length="52" mass="6165">AEKARKEFDDVNREKDDLLNKLAEIDRLNKIDMGEHEEFSPLHGECFDMTDR</sequence>
<accession>A0A6S7LSW0</accession>
<evidence type="ECO:0000313" key="2">
    <source>
        <dbReference type="Proteomes" id="UP001152795"/>
    </source>
</evidence>
<name>A0A6S7LSW0_PARCT</name>
<dbReference type="AlphaFoldDB" id="A0A6S7LSW0"/>
<gene>
    <name evidence="1" type="ORF">PACLA_8A081780</name>
</gene>
<dbReference type="EMBL" id="CACRXK020030878">
    <property type="protein sequence ID" value="CAB4042813.1"/>
    <property type="molecule type" value="Genomic_DNA"/>
</dbReference>
<comment type="caution">
    <text evidence="1">The sequence shown here is derived from an EMBL/GenBank/DDBJ whole genome shotgun (WGS) entry which is preliminary data.</text>
</comment>
<reference evidence="1" key="1">
    <citation type="submission" date="2020-04" db="EMBL/GenBank/DDBJ databases">
        <authorList>
            <person name="Alioto T."/>
            <person name="Alioto T."/>
            <person name="Gomez Garrido J."/>
        </authorList>
    </citation>
    <scope>NUCLEOTIDE SEQUENCE</scope>
    <source>
        <strain evidence="1">A484AB</strain>
    </source>
</reference>
<dbReference type="Proteomes" id="UP001152795">
    <property type="component" value="Unassembled WGS sequence"/>
</dbReference>
<protein>
    <submittedName>
        <fullName evidence="1">Uncharacterized protein</fullName>
    </submittedName>
</protein>
<feature type="non-terminal residue" evidence="1">
    <location>
        <position position="1"/>
    </location>
</feature>
<feature type="non-terminal residue" evidence="1">
    <location>
        <position position="52"/>
    </location>
</feature>